<dbReference type="InterPro" id="IPR025668">
    <property type="entry name" value="Tnp_DDE_dom"/>
</dbReference>
<feature type="region of interest" description="Disordered" evidence="1">
    <location>
        <begin position="137"/>
        <end position="166"/>
    </location>
</feature>
<dbReference type="EMBL" id="CP108318">
    <property type="protein sequence ID" value="WTW61506.1"/>
    <property type="molecule type" value="Genomic_DNA"/>
</dbReference>
<proteinExistence type="predicted"/>
<protein>
    <submittedName>
        <fullName evidence="3">Transposase</fullName>
    </submittedName>
</protein>
<name>A0AAU2V2Z7_9ACTN</name>
<gene>
    <name evidence="3" type="ORF">OG549_13050</name>
</gene>
<organism evidence="3">
    <name type="scientific">Streptomyces sp. NBC_00003</name>
    <dbReference type="NCBI Taxonomy" id="2903608"/>
    <lineage>
        <taxon>Bacteria</taxon>
        <taxon>Bacillati</taxon>
        <taxon>Actinomycetota</taxon>
        <taxon>Actinomycetes</taxon>
        <taxon>Kitasatosporales</taxon>
        <taxon>Streptomycetaceae</taxon>
        <taxon>Streptomyces</taxon>
    </lineage>
</organism>
<evidence type="ECO:0000313" key="3">
    <source>
        <dbReference type="EMBL" id="WTW61506.1"/>
    </source>
</evidence>
<evidence type="ECO:0000259" key="2">
    <source>
        <dbReference type="Pfam" id="PF13701"/>
    </source>
</evidence>
<evidence type="ECO:0000256" key="1">
    <source>
        <dbReference type="SAM" id="MobiDB-lite"/>
    </source>
</evidence>
<dbReference type="AlphaFoldDB" id="A0AAU2V2Z7"/>
<reference evidence="3" key="1">
    <citation type="submission" date="2022-10" db="EMBL/GenBank/DDBJ databases">
        <title>The complete genomes of actinobacterial strains from the NBC collection.</title>
        <authorList>
            <person name="Joergensen T.S."/>
            <person name="Alvarez Arevalo M."/>
            <person name="Sterndorff E.B."/>
            <person name="Faurdal D."/>
            <person name="Vuksanovic O."/>
            <person name="Mourched A.-S."/>
            <person name="Charusanti P."/>
            <person name="Shaw S."/>
            <person name="Blin K."/>
            <person name="Weber T."/>
        </authorList>
    </citation>
    <scope>NUCLEOTIDE SEQUENCE</scope>
    <source>
        <strain evidence="3">NBC_00003</strain>
    </source>
</reference>
<accession>A0AAU2V2Z7</accession>
<sequence>MILTDTPSEQGGSAQFLEVRHRGHGTAADCIRCGKDTGIGRFLSRKCTINAAWLERSLAATDLLAWMRVLLLEGDLATAEPKKLRHRLLHVAARLTRGGRRLHLRIFHAWPWRNQLVTAFRRLAALAARPVDLHVPDGPHLEGPRRHQLPRLSLDHTSPTPASDTPPIVCPVVVPIR</sequence>
<feature type="domain" description="Transposase DDE" evidence="2">
    <location>
        <begin position="12"/>
        <end position="126"/>
    </location>
</feature>
<dbReference type="Pfam" id="PF13701">
    <property type="entry name" value="DDE_Tnp_1_4"/>
    <property type="match status" value="1"/>
</dbReference>